<dbReference type="PROSITE" id="PS50800">
    <property type="entry name" value="SAP"/>
    <property type="match status" value="1"/>
</dbReference>
<dbReference type="VEuPathDB" id="FungiDB:A1O9_11097"/>
<name>A0A072PAS6_9EURO</name>
<dbReference type="EMBL" id="AMGV01000016">
    <property type="protein sequence ID" value="KEF52680.1"/>
    <property type="molecule type" value="Genomic_DNA"/>
</dbReference>
<dbReference type="InterPro" id="IPR003034">
    <property type="entry name" value="SAP_dom"/>
</dbReference>
<evidence type="ECO:0000259" key="2">
    <source>
        <dbReference type="PROSITE" id="PS50800"/>
    </source>
</evidence>
<evidence type="ECO:0000256" key="1">
    <source>
        <dbReference type="SAM" id="MobiDB-lite"/>
    </source>
</evidence>
<dbReference type="SUPFAM" id="SSF68906">
    <property type="entry name" value="SAP domain"/>
    <property type="match status" value="1"/>
</dbReference>
<dbReference type="OrthoDB" id="3993201at2759"/>
<dbReference type="HOGENOM" id="CLU_074375_0_0_1"/>
<proteinExistence type="predicted"/>
<evidence type="ECO:0000313" key="4">
    <source>
        <dbReference type="Proteomes" id="UP000027920"/>
    </source>
</evidence>
<reference evidence="3 4" key="1">
    <citation type="submission" date="2013-03" db="EMBL/GenBank/DDBJ databases">
        <title>The Genome Sequence of Exophiala aquamarina CBS 119918.</title>
        <authorList>
            <consortium name="The Broad Institute Genomics Platform"/>
            <person name="Cuomo C."/>
            <person name="de Hoog S."/>
            <person name="Gorbushina A."/>
            <person name="Walker B."/>
            <person name="Young S.K."/>
            <person name="Zeng Q."/>
            <person name="Gargeya S."/>
            <person name="Fitzgerald M."/>
            <person name="Haas B."/>
            <person name="Abouelleil A."/>
            <person name="Allen A.W."/>
            <person name="Alvarado L."/>
            <person name="Arachchi H.M."/>
            <person name="Berlin A.M."/>
            <person name="Chapman S.B."/>
            <person name="Gainer-Dewar J."/>
            <person name="Goldberg J."/>
            <person name="Griggs A."/>
            <person name="Gujja S."/>
            <person name="Hansen M."/>
            <person name="Howarth C."/>
            <person name="Imamovic A."/>
            <person name="Ireland A."/>
            <person name="Larimer J."/>
            <person name="McCowan C."/>
            <person name="Murphy C."/>
            <person name="Pearson M."/>
            <person name="Poon T.W."/>
            <person name="Priest M."/>
            <person name="Roberts A."/>
            <person name="Saif S."/>
            <person name="Shea T."/>
            <person name="Sisk P."/>
            <person name="Sykes S."/>
            <person name="Wortman J."/>
            <person name="Nusbaum C."/>
            <person name="Birren B."/>
        </authorList>
    </citation>
    <scope>NUCLEOTIDE SEQUENCE [LARGE SCALE GENOMIC DNA]</scope>
    <source>
        <strain evidence="3 4">CBS 119918</strain>
    </source>
</reference>
<keyword evidence="4" id="KW-1185">Reference proteome</keyword>
<evidence type="ECO:0000313" key="3">
    <source>
        <dbReference type="EMBL" id="KEF52680.1"/>
    </source>
</evidence>
<protein>
    <recommendedName>
        <fullName evidence="2">SAP domain-containing protein</fullName>
    </recommendedName>
</protein>
<dbReference type="AlphaFoldDB" id="A0A072PAS6"/>
<dbReference type="STRING" id="1182545.A0A072PAS6"/>
<accession>A0A072PAS6</accession>
<dbReference type="Proteomes" id="UP000027920">
    <property type="component" value="Unassembled WGS sequence"/>
</dbReference>
<feature type="domain" description="SAP" evidence="2">
    <location>
        <begin position="50"/>
        <end position="84"/>
    </location>
</feature>
<dbReference type="Gene3D" id="1.10.720.30">
    <property type="entry name" value="SAP domain"/>
    <property type="match status" value="1"/>
</dbReference>
<gene>
    <name evidence="3" type="ORF">A1O9_11097</name>
</gene>
<sequence>MAAPRASSFKALRNLQRSTTTGATPARRSLHITGGQASPRLANPTHKTTYLPWNLQDLRHECQKRALSASGTKHELIDRLAGHDNLQARAFSIAMKRIAIEQTRKPVSGPSETSPQRHFNTSRELKAVHDTSTIDFAYLPKLFETNDNEPAAIRVPILPDIESDHAEAILEKYPELDSAAGGYQDTPGHDTVLKAQISTVNGDDDSPASAFSDVHDGHHATEMSVEMLTTLTETVGKSARQFADLVKDKDETTVRQIWTGFLDDLFGGPQKGARA</sequence>
<dbReference type="GeneID" id="25285997"/>
<dbReference type="Pfam" id="PF02037">
    <property type="entry name" value="SAP"/>
    <property type="match status" value="1"/>
</dbReference>
<comment type="caution">
    <text evidence="3">The sequence shown here is derived from an EMBL/GenBank/DDBJ whole genome shotgun (WGS) entry which is preliminary data.</text>
</comment>
<dbReference type="SMART" id="SM00513">
    <property type="entry name" value="SAP"/>
    <property type="match status" value="1"/>
</dbReference>
<dbReference type="RefSeq" id="XP_013255270.1">
    <property type="nucleotide sequence ID" value="XM_013399816.1"/>
</dbReference>
<dbReference type="InterPro" id="IPR036361">
    <property type="entry name" value="SAP_dom_sf"/>
</dbReference>
<feature type="region of interest" description="Disordered" evidence="1">
    <location>
        <begin position="1"/>
        <end position="47"/>
    </location>
</feature>
<organism evidence="3 4">
    <name type="scientific">Exophiala aquamarina CBS 119918</name>
    <dbReference type="NCBI Taxonomy" id="1182545"/>
    <lineage>
        <taxon>Eukaryota</taxon>
        <taxon>Fungi</taxon>
        <taxon>Dikarya</taxon>
        <taxon>Ascomycota</taxon>
        <taxon>Pezizomycotina</taxon>
        <taxon>Eurotiomycetes</taxon>
        <taxon>Chaetothyriomycetidae</taxon>
        <taxon>Chaetothyriales</taxon>
        <taxon>Herpotrichiellaceae</taxon>
        <taxon>Exophiala</taxon>
    </lineage>
</organism>